<reference evidence="2" key="1">
    <citation type="submission" date="2023-06" db="EMBL/GenBank/DDBJ databases">
        <title>Survivors Of The Sea: Transcriptome response of Skeletonema marinoi to long-term dormancy.</title>
        <authorList>
            <person name="Pinder M.I.M."/>
            <person name="Kourtchenko O."/>
            <person name="Robertson E.K."/>
            <person name="Larsson T."/>
            <person name="Maumus F."/>
            <person name="Osuna-Cruz C.M."/>
            <person name="Vancaester E."/>
            <person name="Stenow R."/>
            <person name="Vandepoele K."/>
            <person name="Ploug H."/>
            <person name="Bruchert V."/>
            <person name="Godhe A."/>
            <person name="Topel M."/>
        </authorList>
    </citation>
    <scope>NUCLEOTIDE SEQUENCE</scope>
    <source>
        <strain evidence="2">R05AC</strain>
    </source>
</reference>
<organism evidence="2 3">
    <name type="scientific">Skeletonema marinoi</name>
    <dbReference type="NCBI Taxonomy" id="267567"/>
    <lineage>
        <taxon>Eukaryota</taxon>
        <taxon>Sar</taxon>
        <taxon>Stramenopiles</taxon>
        <taxon>Ochrophyta</taxon>
        <taxon>Bacillariophyta</taxon>
        <taxon>Coscinodiscophyceae</taxon>
        <taxon>Thalassiosirophycidae</taxon>
        <taxon>Thalassiosirales</taxon>
        <taxon>Skeletonemataceae</taxon>
        <taxon>Skeletonema</taxon>
        <taxon>Skeletonema marinoi-dohrnii complex</taxon>
    </lineage>
</organism>
<gene>
    <name evidence="2" type="ORF">QTG54_006425</name>
</gene>
<evidence type="ECO:0000313" key="2">
    <source>
        <dbReference type="EMBL" id="KAK1742828.1"/>
    </source>
</evidence>
<dbReference type="AlphaFoldDB" id="A0AAD9DEL0"/>
<sequence length="283" mass="32287">MGKSWGSRETPRQQAQTTKATTTKTTMDANEDRRVPPAGGNEEEPMVNWRGNWVPEREGIALKHVFDEMKDYFGQPETDPKVNFKIPNLRQVAGDPNLWRGEVEFTYQIERNPFTLDYMSIDVCIDLTPKARVSNMENYGSTWLYAYLPCYTVEKIEEYFEVGTGWRPSGKGTVKDENRDIVHFEAQLNVRPQPEPSFWVANDEEKKKFTRIGTIREAADDPANHFIFRCIGIFMVSAEVRGHSGVEPRPGFGNEASLTFTLVSARTLGVVDSVAPIVYRPRR</sequence>
<evidence type="ECO:0000313" key="3">
    <source>
        <dbReference type="Proteomes" id="UP001224775"/>
    </source>
</evidence>
<dbReference type="Proteomes" id="UP001224775">
    <property type="component" value="Unassembled WGS sequence"/>
</dbReference>
<accession>A0AAD9DEL0</accession>
<proteinExistence type="predicted"/>
<dbReference type="EMBL" id="JATAAI010000010">
    <property type="protein sequence ID" value="KAK1742828.1"/>
    <property type="molecule type" value="Genomic_DNA"/>
</dbReference>
<keyword evidence="3" id="KW-1185">Reference proteome</keyword>
<comment type="caution">
    <text evidence="2">The sequence shown here is derived from an EMBL/GenBank/DDBJ whole genome shotgun (WGS) entry which is preliminary data.</text>
</comment>
<name>A0AAD9DEL0_9STRA</name>
<evidence type="ECO:0000256" key="1">
    <source>
        <dbReference type="SAM" id="MobiDB-lite"/>
    </source>
</evidence>
<feature type="compositionally biased region" description="Low complexity" evidence="1">
    <location>
        <begin position="13"/>
        <end position="26"/>
    </location>
</feature>
<feature type="region of interest" description="Disordered" evidence="1">
    <location>
        <begin position="1"/>
        <end position="47"/>
    </location>
</feature>
<protein>
    <submittedName>
        <fullName evidence="2">Uncharacterized protein</fullName>
    </submittedName>
</protein>